<sequence length="96" mass="10575">MESFDLCKKWARSIRGKKCKAVVKKVERNLSRKAVLMSKMVSFRKVHGGGGGGGAEGFDEDGGAIWKKTIIRGEKCRPLSFSGRILYDSDGNLLPE</sequence>
<dbReference type="AlphaFoldDB" id="A0A022RX84"/>
<evidence type="ECO:0000313" key="2">
    <source>
        <dbReference type="Proteomes" id="UP000030748"/>
    </source>
</evidence>
<keyword evidence="2" id="KW-1185">Reference proteome</keyword>
<dbReference type="STRING" id="4155.A0A022RX84"/>
<organism evidence="1 2">
    <name type="scientific">Erythranthe guttata</name>
    <name type="common">Yellow monkey flower</name>
    <name type="synonym">Mimulus guttatus</name>
    <dbReference type="NCBI Taxonomy" id="4155"/>
    <lineage>
        <taxon>Eukaryota</taxon>
        <taxon>Viridiplantae</taxon>
        <taxon>Streptophyta</taxon>
        <taxon>Embryophyta</taxon>
        <taxon>Tracheophyta</taxon>
        <taxon>Spermatophyta</taxon>
        <taxon>Magnoliopsida</taxon>
        <taxon>eudicotyledons</taxon>
        <taxon>Gunneridae</taxon>
        <taxon>Pentapetalae</taxon>
        <taxon>asterids</taxon>
        <taxon>lamiids</taxon>
        <taxon>Lamiales</taxon>
        <taxon>Phrymaceae</taxon>
        <taxon>Erythranthe</taxon>
    </lineage>
</organism>
<proteinExistence type="predicted"/>
<accession>A0A022RX84</accession>
<dbReference type="eggNOG" id="ENOG502S9UR">
    <property type="taxonomic scope" value="Eukaryota"/>
</dbReference>
<dbReference type="Proteomes" id="UP000030748">
    <property type="component" value="Unassembled WGS sequence"/>
</dbReference>
<reference evidence="1 2" key="1">
    <citation type="journal article" date="2013" name="Proc. Natl. Acad. Sci. U.S.A.">
        <title>Fine-scale variation in meiotic recombination in Mimulus inferred from population shotgun sequencing.</title>
        <authorList>
            <person name="Hellsten U."/>
            <person name="Wright K.M."/>
            <person name="Jenkins J."/>
            <person name="Shu S."/>
            <person name="Yuan Y."/>
            <person name="Wessler S.R."/>
            <person name="Schmutz J."/>
            <person name="Willis J.H."/>
            <person name="Rokhsar D.S."/>
        </authorList>
    </citation>
    <scope>NUCLEOTIDE SEQUENCE [LARGE SCALE GENOMIC DNA]</scope>
    <source>
        <strain evidence="2">cv. DUN x IM62</strain>
    </source>
</reference>
<dbReference type="EMBL" id="KI630214">
    <property type="protein sequence ID" value="EYU44581.1"/>
    <property type="molecule type" value="Genomic_DNA"/>
</dbReference>
<gene>
    <name evidence="1" type="ORF">MIMGU_mgv1a022841mg</name>
</gene>
<evidence type="ECO:0000313" key="1">
    <source>
        <dbReference type="EMBL" id="EYU44581.1"/>
    </source>
</evidence>
<name>A0A022RX84_ERYGU</name>
<dbReference type="PANTHER" id="PTHR33237:SF31">
    <property type="entry name" value="F2P16.13 PROTEIN"/>
    <property type="match status" value="1"/>
</dbReference>
<protein>
    <submittedName>
        <fullName evidence="1">Uncharacterized protein</fullName>
    </submittedName>
</protein>
<dbReference type="PANTHER" id="PTHR33237">
    <property type="entry name" value="F2P16.13 PROTEIN-RELATED"/>
    <property type="match status" value="1"/>
</dbReference>